<feature type="compositionally biased region" description="Low complexity" evidence="2">
    <location>
        <begin position="931"/>
        <end position="998"/>
    </location>
</feature>
<dbReference type="PANTHER" id="PTHR20916">
    <property type="entry name" value="CYSTEINE AND GLYCINE-RICH PROTEIN 2 BINDING PROTEIN"/>
    <property type="match status" value="1"/>
</dbReference>
<feature type="region of interest" description="Disordered" evidence="2">
    <location>
        <begin position="234"/>
        <end position="371"/>
    </location>
</feature>
<feature type="compositionally biased region" description="Polar residues" evidence="2">
    <location>
        <begin position="33"/>
        <end position="67"/>
    </location>
</feature>
<feature type="compositionally biased region" description="Basic residues" evidence="2">
    <location>
        <begin position="692"/>
        <end position="705"/>
    </location>
</feature>
<feature type="non-terminal residue" evidence="3">
    <location>
        <position position="1"/>
    </location>
</feature>
<evidence type="ECO:0000313" key="4">
    <source>
        <dbReference type="Proteomes" id="UP000091918"/>
    </source>
</evidence>
<protein>
    <recommendedName>
        <fullName evidence="5">Centrosomin N-terminal motif 1 domain-containing protein</fullName>
    </recommendedName>
</protein>
<accession>A0A1B7P8G2</accession>
<feature type="compositionally biased region" description="Basic and acidic residues" evidence="2">
    <location>
        <begin position="1058"/>
        <end position="1070"/>
    </location>
</feature>
<feature type="compositionally biased region" description="Basic and acidic residues" evidence="2">
    <location>
        <begin position="706"/>
        <end position="723"/>
    </location>
</feature>
<dbReference type="STRING" id="1658172.A0A1B7P8G2"/>
<feature type="region of interest" description="Disordered" evidence="2">
    <location>
        <begin position="1"/>
        <end position="112"/>
    </location>
</feature>
<feature type="region of interest" description="Disordered" evidence="2">
    <location>
        <begin position="691"/>
        <end position="783"/>
    </location>
</feature>
<feature type="compositionally biased region" description="Polar residues" evidence="2">
    <location>
        <begin position="502"/>
        <end position="515"/>
    </location>
</feature>
<sequence>EPSTPDHTHPSNPTAQRRRSTKNAPAKIYTDMSRISPSPASIQPDTPQRNNDSTGSTPLVNPTSSLLQGLINEQRASRGGRRAASEQPSDNQVQTPITAPPSQFDSSSEKQQKISNVLSAGLKQPREMGMREMDQYVSKLNKLNFDLKLEIYHRSQNLLALEKKVERMEGLEEEVQRLQGVEEELQELREVEANNQRLRESNEHLRLELDKRDQAVNEAVELICQLEAKIETLEAANDDDERPLTARPHTSEGLVASPTMTPKGTPIFDIPDRTSSWRATSSARSFRSRTEAASSSARRPRRHPSFLHESSGSTSALRSLYITAEEEEEEEEEEEDDDDDEVRSRNEFSADSRTGSFISGDEPPETESPRLSILSECSYLSPSATPSKQFVADFKSIGPLPRSFSQPISKLELSQKQEEEKDVKMSLIDQWIQPRDDLLITANNRKQQNYSPAEISEAGSRKRQPSLGAAFQAKRPAKPYKFDTPRLDGRLFNGGRLPPTPDTMSTSNADATNGSSSSIIAEKSLLDQGRFFANFSGSHVALRRPRSADDITTRPSTANTALSGTMEILTDATQLGINPSRDQLGSMFPTFDGHVVVAAKSDQARIFHRAYLTRQNREEYAGQNQIANIDTTTSKDHGGGTSLSARRKRYTPSLRSTHSEPQYEDPNSGSPPLTPHDWLEAALPVDGDNRRKSAKIHHEHHHHKKLDSSEIKHGSLLSTDDRTASTSTSTSTSTSATMPSEQVQATFKPDEPQLPSPANLRNRISGSKNNQTQTDDVEIPRRRLSLRPRFFSRAVNSVAASSQRQMTPMSDPVHDRDGAPSPKIGRSRRMSTSRRKSVNIELPLPRRARADSGLRADRGGGGSNSSNNSNNNNNNNNDNNNLKNGDTWTSSTPTSTPRGAAATSRPYTSGSTETTKRRPSSFGLFGWMRGAASSTTTPPTSATTTPSQNRESNNSNNINSSTPVRDTPTPTGPRTTTTTATTATSTASPATTPTPYSTRAQTHINHQSYNNKPISTTTTKPTYIVAVNARQANNNNNNNSNSNTNDMHTSVPVPLDQPFKDERGGVERRGSRFSHRRASRKADGVKLK</sequence>
<feature type="compositionally biased region" description="Basic and acidic residues" evidence="2">
    <location>
        <begin position="848"/>
        <end position="858"/>
    </location>
</feature>
<evidence type="ECO:0008006" key="5">
    <source>
        <dbReference type="Google" id="ProtNLM"/>
    </source>
</evidence>
<keyword evidence="4" id="KW-1185">Reference proteome</keyword>
<feature type="compositionally biased region" description="Basic and acidic residues" evidence="2">
    <location>
        <begin position="480"/>
        <end position="489"/>
    </location>
</feature>
<keyword evidence="1" id="KW-0175">Coiled coil</keyword>
<name>A0A1B7P8G2_9EURO</name>
<comment type="caution">
    <text evidence="3">The sequence shown here is derived from an EMBL/GenBank/DDBJ whole genome shotgun (WGS) entry which is preliminary data.</text>
</comment>
<feature type="region of interest" description="Disordered" evidence="2">
    <location>
        <begin position="1032"/>
        <end position="1088"/>
    </location>
</feature>
<dbReference type="AlphaFoldDB" id="A0A1B7P8G2"/>
<feature type="compositionally biased region" description="Low complexity" evidence="2">
    <location>
        <begin position="724"/>
        <end position="737"/>
    </location>
</feature>
<feature type="region of interest" description="Disordered" evidence="2">
    <location>
        <begin position="795"/>
        <end position="998"/>
    </location>
</feature>
<dbReference type="PANTHER" id="PTHR20916:SF18">
    <property type="entry name" value="IPT_TIG DOMAIN-CONTAINING PROTEIN"/>
    <property type="match status" value="1"/>
</dbReference>
<feature type="coiled-coil region" evidence="1">
    <location>
        <begin position="158"/>
        <end position="208"/>
    </location>
</feature>
<feature type="region of interest" description="Disordered" evidence="2">
    <location>
        <begin position="623"/>
        <end position="679"/>
    </location>
</feature>
<dbReference type="EMBL" id="LGUA01000015">
    <property type="protein sequence ID" value="OAX85320.1"/>
    <property type="molecule type" value="Genomic_DNA"/>
</dbReference>
<feature type="compositionally biased region" description="Low complexity" evidence="2">
    <location>
        <begin position="864"/>
        <end position="905"/>
    </location>
</feature>
<feature type="compositionally biased region" description="Low complexity" evidence="2">
    <location>
        <begin position="273"/>
        <end position="297"/>
    </location>
</feature>
<feature type="compositionally biased region" description="Polar residues" evidence="2">
    <location>
        <begin position="86"/>
        <end position="106"/>
    </location>
</feature>
<feature type="compositionally biased region" description="Polar residues" evidence="2">
    <location>
        <begin position="653"/>
        <end position="671"/>
    </location>
</feature>
<feature type="compositionally biased region" description="Polar residues" evidence="2">
    <location>
        <begin position="795"/>
        <end position="808"/>
    </location>
</feature>
<feature type="compositionally biased region" description="Acidic residues" evidence="2">
    <location>
        <begin position="324"/>
        <end position="341"/>
    </location>
</feature>
<evidence type="ECO:0000256" key="2">
    <source>
        <dbReference type="SAM" id="MobiDB-lite"/>
    </source>
</evidence>
<feature type="compositionally biased region" description="Polar residues" evidence="2">
    <location>
        <begin position="762"/>
        <end position="774"/>
    </location>
</feature>
<proteinExistence type="predicted"/>
<feature type="compositionally biased region" description="Polar residues" evidence="2">
    <location>
        <begin position="623"/>
        <end position="632"/>
    </location>
</feature>
<reference evidence="3 4" key="1">
    <citation type="submission" date="2015-07" db="EMBL/GenBank/DDBJ databases">
        <title>Emmonsia species relationships and genome sequence.</title>
        <authorList>
            <person name="Cuomo C.A."/>
            <person name="Schwartz I.S."/>
            <person name="Kenyon C."/>
            <person name="de Hoog G.S."/>
            <person name="Govender N.P."/>
            <person name="Botha A."/>
            <person name="Moreno L."/>
            <person name="de Vries M."/>
            <person name="Munoz J.F."/>
            <person name="Stielow J.B."/>
        </authorList>
    </citation>
    <scope>NUCLEOTIDE SEQUENCE [LARGE SCALE GENOMIC DNA]</scope>
    <source>
        <strain evidence="3 4">CBS 136260</strain>
    </source>
</reference>
<feature type="compositionally biased region" description="Polar residues" evidence="2">
    <location>
        <begin position="308"/>
        <end position="317"/>
    </location>
</feature>
<feature type="compositionally biased region" description="Low complexity" evidence="2">
    <location>
        <begin position="1033"/>
        <end position="1045"/>
    </location>
</feature>
<feature type="region of interest" description="Disordered" evidence="2">
    <location>
        <begin position="443"/>
        <end position="515"/>
    </location>
</feature>
<evidence type="ECO:0000313" key="3">
    <source>
        <dbReference type="EMBL" id="OAX85320.1"/>
    </source>
</evidence>
<evidence type="ECO:0000256" key="1">
    <source>
        <dbReference type="SAM" id="Coils"/>
    </source>
</evidence>
<dbReference type="OrthoDB" id="10251744at2759"/>
<gene>
    <name evidence="3" type="ORF">ACJ72_00315</name>
</gene>
<dbReference type="Proteomes" id="UP000091918">
    <property type="component" value="Unassembled WGS sequence"/>
</dbReference>
<feature type="compositionally biased region" description="Basic residues" evidence="2">
    <location>
        <begin position="825"/>
        <end position="837"/>
    </location>
</feature>
<organism evidence="3 4">
    <name type="scientific">Emergomyces africanus</name>
    <dbReference type="NCBI Taxonomy" id="1955775"/>
    <lineage>
        <taxon>Eukaryota</taxon>
        <taxon>Fungi</taxon>
        <taxon>Dikarya</taxon>
        <taxon>Ascomycota</taxon>
        <taxon>Pezizomycotina</taxon>
        <taxon>Eurotiomycetes</taxon>
        <taxon>Eurotiomycetidae</taxon>
        <taxon>Onygenales</taxon>
        <taxon>Ajellomycetaceae</taxon>
        <taxon>Emergomyces</taxon>
    </lineage>
</organism>